<accession>A0A1G2S9A2</accession>
<feature type="domain" description="Histidine kinase" evidence="8">
    <location>
        <begin position="319"/>
        <end position="573"/>
    </location>
</feature>
<protein>
    <recommendedName>
        <fullName evidence="2">histidine kinase</fullName>
        <ecNumber evidence="2">2.7.13.3</ecNumber>
    </recommendedName>
</protein>
<dbReference type="InterPro" id="IPR036097">
    <property type="entry name" value="HisK_dim/P_sf"/>
</dbReference>
<dbReference type="SUPFAM" id="SSF47384">
    <property type="entry name" value="Homodimeric domain of signal transducing histidine kinase"/>
    <property type="match status" value="1"/>
</dbReference>
<dbReference type="FunFam" id="1.10.287.130:FF:000001">
    <property type="entry name" value="Two-component sensor histidine kinase"/>
    <property type="match status" value="1"/>
</dbReference>
<evidence type="ECO:0000256" key="2">
    <source>
        <dbReference type="ARBA" id="ARBA00012438"/>
    </source>
</evidence>
<dbReference type="AlphaFoldDB" id="A0A1G2S9A2"/>
<dbReference type="EC" id="2.7.13.3" evidence="2"/>
<keyword evidence="3" id="KW-0597">Phosphoprotein</keyword>
<dbReference type="SUPFAM" id="SSF55874">
    <property type="entry name" value="ATPase domain of HSP90 chaperone/DNA topoisomerase II/histidine kinase"/>
    <property type="match status" value="1"/>
</dbReference>
<evidence type="ECO:0000256" key="5">
    <source>
        <dbReference type="ARBA" id="ARBA00022777"/>
    </source>
</evidence>
<keyword evidence="5" id="KW-0418">Kinase</keyword>
<gene>
    <name evidence="9" type="ORF">A3D51_02330</name>
</gene>
<feature type="transmembrane region" description="Helical" evidence="7">
    <location>
        <begin position="234"/>
        <end position="255"/>
    </location>
</feature>
<evidence type="ECO:0000256" key="6">
    <source>
        <dbReference type="ARBA" id="ARBA00023012"/>
    </source>
</evidence>
<dbReference type="GO" id="GO:0000155">
    <property type="term" value="F:phosphorelay sensor kinase activity"/>
    <property type="evidence" value="ECO:0007669"/>
    <property type="project" value="InterPro"/>
</dbReference>
<dbReference type="PRINTS" id="PR00344">
    <property type="entry name" value="BCTRLSENSOR"/>
</dbReference>
<feature type="transmembrane region" description="Helical" evidence="7">
    <location>
        <begin position="39"/>
        <end position="61"/>
    </location>
</feature>
<feature type="transmembrane region" description="Helical" evidence="7">
    <location>
        <begin position="101"/>
        <end position="124"/>
    </location>
</feature>
<dbReference type="InterPro" id="IPR004358">
    <property type="entry name" value="Sig_transdc_His_kin-like_C"/>
</dbReference>
<dbReference type="InterPro" id="IPR036890">
    <property type="entry name" value="HATPase_C_sf"/>
</dbReference>
<keyword evidence="4" id="KW-0808">Transferase</keyword>
<comment type="caution">
    <text evidence="9">The sequence shown here is derived from an EMBL/GenBank/DDBJ whole genome shotgun (WGS) entry which is preliminary data.</text>
</comment>
<dbReference type="Pfam" id="PF16927">
    <property type="entry name" value="HisKA_7TM"/>
    <property type="match status" value="1"/>
</dbReference>
<keyword evidence="7" id="KW-1133">Transmembrane helix</keyword>
<feature type="transmembrane region" description="Helical" evidence="7">
    <location>
        <begin position="177"/>
        <end position="198"/>
    </location>
</feature>
<evidence type="ECO:0000256" key="3">
    <source>
        <dbReference type="ARBA" id="ARBA00022553"/>
    </source>
</evidence>
<dbReference type="InterPro" id="IPR003594">
    <property type="entry name" value="HATPase_dom"/>
</dbReference>
<name>A0A1G2S9A2_9BACT</name>
<dbReference type="PANTHER" id="PTHR43711:SF1">
    <property type="entry name" value="HISTIDINE KINASE 1"/>
    <property type="match status" value="1"/>
</dbReference>
<dbReference type="InterPro" id="IPR003661">
    <property type="entry name" value="HisK_dim/P_dom"/>
</dbReference>
<dbReference type="SMART" id="SM00387">
    <property type="entry name" value="HATPase_c"/>
    <property type="match status" value="1"/>
</dbReference>
<evidence type="ECO:0000313" key="10">
    <source>
        <dbReference type="Proteomes" id="UP000179118"/>
    </source>
</evidence>
<reference evidence="9 10" key="1">
    <citation type="journal article" date="2016" name="Nat. Commun.">
        <title>Thousands of microbial genomes shed light on interconnected biogeochemical processes in an aquifer system.</title>
        <authorList>
            <person name="Anantharaman K."/>
            <person name="Brown C.T."/>
            <person name="Hug L.A."/>
            <person name="Sharon I."/>
            <person name="Castelle C.J."/>
            <person name="Probst A.J."/>
            <person name="Thomas B.C."/>
            <person name="Singh A."/>
            <person name="Wilkins M.J."/>
            <person name="Karaoz U."/>
            <person name="Brodie E.L."/>
            <person name="Williams K.H."/>
            <person name="Hubbard S.S."/>
            <person name="Banfield J.F."/>
        </authorList>
    </citation>
    <scope>NUCLEOTIDE SEQUENCE [LARGE SCALE GENOMIC DNA]</scope>
</reference>
<feature type="transmembrane region" description="Helical" evidence="7">
    <location>
        <begin position="144"/>
        <end position="165"/>
    </location>
</feature>
<dbReference type="CDD" id="cd00082">
    <property type="entry name" value="HisKA"/>
    <property type="match status" value="1"/>
</dbReference>
<proteinExistence type="predicted"/>
<comment type="catalytic activity">
    <reaction evidence="1">
        <text>ATP + protein L-histidine = ADP + protein N-phospho-L-histidine.</text>
        <dbReference type="EC" id="2.7.13.3"/>
    </reaction>
</comment>
<feature type="transmembrane region" description="Helical" evidence="7">
    <location>
        <begin position="67"/>
        <end position="89"/>
    </location>
</feature>
<dbReference type="EMBL" id="MHUT01000006">
    <property type="protein sequence ID" value="OHA81587.1"/>
    <property type="molecule type" value="Genomic_DNA"/>
</dbReference>
<dbReference type="Gene3D" id="3.30.565.10">
    <property type="entry name" value="Histidine kinase-like ATPase, C-terminal domain"/>
    <property type="match status" value="1"/>
</dbReference>
<feature type="transmembrane region" description="Helical" evidence="7">
    <location>
        <begin position="6"/>
        <end position="27"/>
    </location>
</feature>
<keyword evidence="7" id="KW-0472">Membrane</keyword>
<keyword evidence="7" id="KW-0812">Transmembrane</keyword>
<dbReference type="InterPro" id="IPR005467">
    <property type="entry name" value="His_kinase_dom"/>
</dbReference>
<dbReference type="InterPro" id="IPR031621">
    <property type="entry name" value="HisKA_7TM"/>
</dbReference>
<dbReference type="SMART" id="SM00388">
    <property type="entry name" value="HisKA"/>
    <property type="match status" value="1"/>
</dbReference>
<dbReference type="Proteomes" id="UP000179118">
    <property type="component" value="Unassembled WGS sequence"/>
</dbReference>
<feature type="transmembrane region" description="Helical" evidence="7">
    <location>
        <begin position="261"/>
        <end position="283"/>
    </location>
</feature>
<evidence type="ECO:0000256" key="4">
    <source>
        <dbReference type="ARBA" id="ARBA00022679"/>
    </source>
</evidence>
<keyword evidence="6" id="KW-0902">Two-component regulatory system</keyword>
<organism evidence="9 10">
    <name type="scientific">Candidatus Yonathbacteria bacterium RIFCSPHIGHO2_02_FULL_44_14</name>
    <dbReference type="NCBI Taxonomy" id="1802724"/>
    <lineage>
        <taxon>Bacteria</taxon>
        <taxon>Candidatus Yonathiibacteriota</taxon>
    </lineage>
</organism>
<dbReference type="PROSITE" id="PS50109">
    <property type="entry name" value="HIS_KIN"/>
    <property type="match status" value="1"/>
</dbReference>
<dbReference type="Pfam" id="PF02518">
    <property type="entry name" value="HATPase_c"/>
    <property type="match status" value="1"/>
</dbReference>
<evidence type="ECO:0000256" key="1">
    <source>
        <dbReference type="ARBA" id="ARBA00000085"/>
    </source>
</evidence>
<dbReference type="Pfam" id="PF00512">
    <property type="entry name" value="HisKA"/>
    <property type="match status" value="1"/>
</dbReference>
<sequence>MSLIYFFKISFFLGAILPFLVGLVVLLKNKNNEKNVNLSFFLLSVASSTWSLGFLFLINSASYNTAYIWRVIMDFGTILLPAFWMHFVLAILGEDKTRSRVLFSFYSVAIIIVALNILEIFYPGIFITKLEPKLIFNYYPTAGFGYFALILFYIATIPYSLLLLFKKIKKSQGFETQQLKFIFIAAIMGFVGGGVAFLPTFDVLILPITVIFFSIYPVIIAYAILKYHLFSIKLVLVELAVLLLNLFLFLNIFTSQAETDLMLNITVSLFVFLFSSILIRNIYKDIRDRERIESLVKEMEVANERLRLMEGQKTEFVSIASHQLRTPLTVIKGYASMILEGTFGSLTSEAKDAMEKLYKSSDRIVALVEDLLTVSRIEQGRMILNFETVNFKDFVQGVLEEVKIEAQEAQIDLSFLEEDTVEPLVSIDEKKFKQVVRHIVENAIKYTPAPGSVRVAIAHDNIANKIRLIVSDTGVGMTPEQIIAIFERFSLKENFDEKQEEQGLKEHEGQDAYLAITKEEEGVAESAMMEKRTPGIGLYIAQEIIEAHHGAIHIKSAGQGRGTTVVMELPRAE</sequence>
<evidence type="ECO:0000259" key="8">
    <source>
        <dbReference type="PROSITE" id="PS50109"/>
    </source>
</evidence>
<dbReference type="InterPro" id="IPR050736">
    <property type="entry name" value="Sensor_HK_Regulatory"/>
</dbReference>
<feature type="transmembrane region" description="Helical" evidence="7">
    <location>
        <begin position="204"/>
        <end position="225"/>
    </location>
</feature>
<evidence type="ECO:0000313" key="9">
    <source>
        <dbReference type="EMBL" id="OHA81587.1"/>
    </source>
</evidence>
<evidence type="ECO:0000256" key="7">
    <source>
        <dbReference type="SAM" id="Phobius"/>
    </source>
</evidence>
<dbReference type="Gene3D" id="1.10.287.130">
    <property type="match status" value="1"/>
</dbReference>
<dbReference type="PANTHER" id="PTHR43711">
    <property type="entry name" value="TWO-COMPONENT HISTIDINE KINASE"/>
    <property type="match status" value="1"/>
</dbReference>